<dbReference type="InterPro" id="IPR003594">
    <property type="entry name" value="HATPase_dom"/>
</dbReference>
<feature type="transmembrane region" description="Helical" evidence="7">
    <location>
        <begin position="140"/>
        <end position="160"/>
    </location>
</feature>
<gene>
    <name evidence="10" type="ORF">EOK75_04660</name>
</gene>
<dbReference type="KEGG" id="pseb:EOK75_04660"/>
<evidence type="ECO:0000313" key="11">
    <source>
        <dbReference type="Proteomes" id="UP000298631"/>
    </source>
</evidence>
<evidence type="ECO:0000259" key="8">
    <source>
        <dbReference type="PROSITE" id="PS50109"/>
    </source>
</evidence>
<keyword evidence="11" id="KW-1185">Reference proteome</keyword>
<dbReference type="InterPro" id="IPR036097">
    <property type="entry name" value="HisK_dim/P_sf"/>
</dbReference>
<dbReference type="Gene3D" id="1.10.287.130">
    <property type="match status" value="1"/>
</dbReference>
<dbReference type="SMART" id="SM00448">
    <property type="entry name" value="REC"/>
    <property type="match status" value="1"/>
</dbReference>
<dbReference type="InterPro" id="IPR004358">
    <property type="entry name" value="Sig_transdc_His_kin-like_C"/>
</dbReference>
<dbReference type="EMBL" id="CP039964">
    <property type="protein sequence ID" value="QCO55128.1"/>
    <property type="molecule type" value="Genomic_DNA"/>
</dbReference>
<dbReference type="SUPFAM" id="SSF55874">
    <property type="entry name" value="ATPase domain of HSP90 chaperone/DNA topoisomerase II/histidine kinase"/>
    <property type="match status" value="1"/>
</dbReference>
<dbReference type="Proteomes" id="UP000298631">
    <property type="component" value="Chromosome"/>
</dbReference>
<dbReference type="SMART" id="SM00387">
    <property type="entry name" value="HATPase_c"/>
    <property type="match status" value="1"/>
</dbReference>
<dbReference type="PROSITE" id="PS50110">
    <property type="entry name" value="RESPONSE_REGULATORY"/>
    <property type="match status" value="1"/>
</dbReference>
<dbReference type="OrthoDB" id="9801651at2"/>
<dbReference type="GO" id="GO:0000155">
    <property type="term" value="F:phosphorelay sensor kinase activity"/>
    <property type="evidence" value="ECO:0007669"/>
    <property type="project" value="InterPro"/>
</dbReference>
<keyword evidence="7" id="KW-0812">Transmembrane</keyword>
<evidence type="ECO:0000256" key="7">
    <source>
        <dbReference type="SAM" id="Phobius"/>
    </source>
</evidence>
<keyword evidence="3 6" id="KW-0597">Phosphoprotein</keyword>
<organism evidence="10 11">
    <name type="scientific">Pseudorhodobacter turbinis</name>
    <dbReference type="NCBI Taxonomy" id="2500533"/>
    <lineage>
        <taxon>Bacteria</taxon>
        <taxon>Pseudomonadati</taxon>
        <taxon>Pseudomonadota</taxon>
        <taxon>Alphaproteobacteria</taxon>
        <taxon>Rhodobacterales</taxon>
        <taxon>Paracoccaceae</taxon>
        <taxon>Pseudorhodobacter</taxon>
    </lineage>
</organism>
<evidence type="ECO:0000256" key="3">
    <source>
        <dbReference type="ARBA" id="ARBA00022553"/>
    </source>
</evidence>
<evidence type="ECO:0000256" key="1">
    <source>
        <dbReference type="ARBA" id="ARBA00000085"/>
    </source>
</evidence>
<dbReference type="Pfam" id="PF00512">
    <property type="entry name" value="HisKA"/>
    <property type="match status" value="1"/>
</dbReference>
<dbReference type="CDD" id="cd00082">
    <property type="entry name" value="HisKA"/>
    <property type="match status" value="1"/>
</dbReference>
<dbReference type="Pfam" id="PF00072">
    <property type="entry name" value="Response_reg"/>
    <property type="match status" value="1"/>
</dbReference>
<reference evidence="10 11" key="1">
    <citation type="submission" date="2019-05" db="EMBL/GenBank/DDBJ databases">
        <title>Pseudorhodobacter turbinis sp. nov., isolated from the gut of the Korean turban shell.</title>
        <authorList>
            <person name="Jeong Y.-S."/>
            <person name="Kang W.-R."/>
            <person name="Bae J.-W."/>
        </authorList>
    </citation>
    <scope>NUCLEOTIDE SEQUENCE [LARGE SCALE GENOMIC DNA]</scope>
    <source>
        <strain evidence="10 11">S12M18</strain>
    </source>
</reference>
<comment type="catalytic activity">
    <reaction evidence="1">
        <text>ATP + protein L-histidine = ADP + protein N-phospho-L-histidine.</text>
        <dbReference type="EC" id="2.7.13.3"/>
    </reaction>
</comment>
<dbReference type="InterPro" id="IPR005467">
    <property type="entry name" value="His_kinase_dom"/>
</dbReference>
<dbReference type="InterPro" id="IPR011006">
    <property type="entry name" value="CheY-like_superfamily"/>
</dbReference>
<evidence type="ECO:0000256" key="2">
    <source>
        <dbReference type="ARBA" id="ARBA00012438"/>
    </source>
</evidence>
<dbReference type="AlphaFoldDB" id="A0A4P8EE97"/>
<dbReference type="Gene3D" id="3.40.50.2300">
    <property type="match status" value="1"/>
</dbReference>
<dbReference type="PANTHER" id="PTHR43047:SF64">
    <property type="entry name" value="HISTIDINE KINASE CONTAINING CHEY-HOMOLOGOUS RECEIVER DOMAIN AND PAS DOMAIN-RELATED"/>
    <property type="match status" value="1"/>
</dbReference>
<dbReference type="Pfam" id="PF02518">
    <property type="entry name" value="HATPase_c"/>
    <property type="match status" value="1"/>
</dbReference>
<dbReference type="EC" id="2.7.13.3" evidence="2"/>
<accession>A0A4P8EE97</accession>
<keyword evidence="7" id="KW-1133">Transmembrane helix</keyword>
<feature type="domain" description="Histidine kinase" evidence="8">
    <location>
        <begin position="217"/>
        <end position="436"/>
    </location>
</feature>
<dbReference type="InterPro" id="IPR001789">
    <property type="entry name" value="Sig_transdc_resp-reg_receiver"/>
</dbReference>
<feature type="transmembrane region" description="Helical" evidence="7">
    <location>
        <begin position="86"/>
        <end position="109"/>
    </location>
</feature>
<feature type="transmembrane region" description="Helical" evidence="7">
    <location>
        <begin position="38"/>
        <end position="65"/>
    </location>
</feature>
<dbReference type="RefSeq" id="WP_137192819.1">
    <property type="nucleotide sequence ID" value="NZ_CP039964.1"/>
</dbReference>
<evidence type="ECO:0000313" key="10">
    <source>
        <dbReference type="EMBL" id="QCO55128.1"/>
    </source>
</evidence>
<evidence type="ECO:0000256" key="5">
    <source>
        <dbReference type="ARBA" id="ARBA00022777"/>
    </source>
</evidence>
<dbReference type="SMART" id="SM00388">
    <property type="entry name" value="HisKA"/>
    <property type="match status" value="1"/>
</dbReference>
<dbReference type="PROSITE" id="PS50109">
    <property type="entry name" value="HIS_KIN"/>
    <property type="match status" value="1"/>
</dbReference>
<dbReference type="InterPro" id="IPR036890">
    <property type="entry name" value="HATPase_C_sf"/>
</dbReference>
<feature type="modified residue" description="4-aspartylphosphate" evidence="6">
    <location>
        <position position="508"/>
    </location>
</feature>
<dbReference type="PANTHER" id="PTHR43047">
    <property type="entry name" value="TWO-COMPONENT HISTIDINE PROTEIN KINASE"/>
    <property type="match status" value="1"/>
</dbReference>
<evidence type="ECO:0000259" key="9">
    <source>
        <dbReference type="PROSITE" id="PS50110"/>
    </source>
</evidence>
<proteinExistence type="predicted"/>
<dbReference type="SUPFAM" id="SSF47384">
    <property type="entry name" value="Homodimeric domain of signal transducing histidine kinase"/>
    <property type="match status" value="1"/>
</dbReference>
<protein>
    <recommendedName>
        <fullName evidence="2">histidine kinase</fullName>
        <ecNumber evidence="2">2.7.13.3</ecNumber>
    </recommendedName>
</protein>
<dbReference type="SUPFAM" id="SSF52172">
    <property type="entry name" value="CheY-like"/>
    <property type="match status" value="1"/>
</dbReference>
<evidence type="ECO:0000256" key="4">
    <source>
        <dbReference type="ARBA" id="ARBA00022679"/>
    </source>
</evidence>
<keyword evidence="7" id="KW-0472">Membrane</keyword>
<evidence type="ECO:0000256" key="6">
    <source>
        <dbReference type="PROSITE-ProRule" id="PRU00169"/>
    </source>
</evidence>
<keyword evidence="5" id="KW-0418">Kinase</keyword>
<dbReference type="PRINTS" id="PR00344">
    <property type="entry name" value="BCTRLSENSOR"/>
</dbReference>
<dbReference type="Gene3D" id="3.30.565.10">
    <property type="entry name" value="Histidine kinase-like ATPase, C-terminal domain"/>
    <property type="match status" value="1"/>
</dbReference>
<sequence>MNVQRSDPLQHAPQAYTATDEIKRQLDHLWRERWVRTALPVIALLLTIIYLPIWFSILAIVINLGAEFLSMTFMRGLDPTRQPKRYLYVIGCMFIIHFSFCLPAVLIWQQNLYNAKAFSVGLLMATLMQLISARSIHLPFGYIGLWAAVLSAVCGNTYYWVQLHDFSGLFLTSLGIFCGVGYTVVAMHTSHRLHRDSALDRQAALDSNRAKSRFLAQVSHELRTPLNAILGMGHAELRRNRDALGKTRLSVLIASAEGLSTLLDDILDMSAIEAGSLPIRPLQVCPSEEIAATLALYQPAITEAGLTLCQNIDASLEKTWVLDPQRLRQCLSNLLSNALKSTKQGGINIIAGSKTDAEGKPLLCIDIYDSGPGIPPHLHDKVFEPFCTGRARTSGSGLGLSISRTLARQMGGDLVIAANTADQSGAHLVLTIQMNTVQEPPTASTAPSAAGPTTIAGMTILVVDDVATNRLVAATYLRMLGANMLEATSGAEALTILERNHPDLVLLDMNMPDMNGLETLARIRALPGDIASLPVIAMTADAMAEHRSFYLGSGLDGYLAKPITPSRIEAEVAAVLGEATPF</sequence>
<name>A0A4P8EE97_9RHOB</name>
<dbReference type="CDD" id="cd17546">
    <property type="entry name" value="REC_hyHK_CKI1_RcsC-like"/>
    <property type="match status" value="1"/>
</dbReference>
<keyword evidence="4" id="KW-0808">Transferase</keyword>
<feature type="transmembrane region" description="Helical" evidence="7">
    <location>
        <begin position="166"/>
        <end position="185"/>
    </location>
</feature>
<feature type="domain" description="Response regulatory" evidence="9">
    <location>
        <begin position="459"/>
        <end position="576"/>
    </location>
</feature>
<dbReference type="InterPro" id="IPR003661">
    <property type="entry name" value="HisK_dim/P_dom"/>
</dbReference>